<proteinExistence type="inferred from homology"/>
<gene>
    <name evidence="5" type="ORF">METZ01_LOCUS35713</name>
</gene>
<evidence type="ECO:0000256" key="3">
    <source>
        <dbReference type="ARBA" id="ARBA00022691"/>
    </source>
</evidence>
<dbReference type="GO" id="GO:0008616">
    <property type="term" value="P:tRNA queuosine(34) biosynthetic process"/>
    <property type="evidence" value="ECO:0007669"/>
    <property type="project" value="UniProtKB-KW"/>
</dbReference>
<dbReference type="PANTHER" id="PTHR30307">
    <property type="entry name" value="S-ADENOSYLMETHIONINE:TRNA RIBOSYLTRANSFERASE-ISOMERASE"/>
    <property type="match status" value="1"/>
</dbReference>
<reference evidence="5" key="1">
    <citation type="submission" date="2018-05" db="EMBL/GenBank/DDBJ databases">
        <authorList>
            <person name="Lanie J.A."/>
            <person name="Ng W.-L."/>
            <person name="Kazmierczak K.M."/>
            <person name="Andrzejewski T.M."/>
            <person name="Davidsen T.M."/>
            <person name="Wayne K.J."/>
            <person name="Tettelin H."/>
            <person name="Glass J.I."/>
            <person name="Rusch D."/>
            <person name="Podicherti R."/>
            <person name="Tsui H.-C.T."/>
            <person name="Winkler M.E."/>
        </authorList>
    </citation>
    <scope>NUCLEOTIDE SEQUENCE</scope>
</reference>
<dbReference type="InterPro" id="IPR042119">
    <property type="entry name" value="QueA_dom2"/>
</dbReference>
<evidence type="ECO:0000256" key="4">
    <source>
        <dbReference type="ARBA" id="ARBA00022785"/>
    </source>
</evidence>
<dbReference type="InterPro" id="IPR036100">
    <property type="entry name" value="QueA_sf"/>
</dbReference>
<keyword evidence="2" id="KW-0808">Transferase</keyword>
<dbReference type="InterPro" id="IPR042118">
    <property type="entry name" value="QueA_dom1"/>
</dbReference>
<sequence length="339" mass="36711">MGPDDFAYHLPDPAIAQVPLADRPSARLLDALAEPVVHRTVGDLPLLVGPGDVLVVNDTRVLPARLRAARPTGGAAEVLLLRAVDDEGTWEALVRPSRKLPPGSTLTVDPGLAVEVADDLGEGRRYVRLSSDGPLSDALDRCGEMPVPPYLTTTLDDPERYQTVYSRRPASAAAPTAGLHLTDGVLEACRSAGARVERLELVVGLDTFRPITAEDLDDHRMHCEDYEVPPATLEACRDARRVIAVGTTTVRALESAARYGLDGRTDLFIRPGFGFSVVDVLLTNFHLPRSSLLVLLEAFAGPRWRDLYATALDEGYRFLSFGDAMLVGRADAKRGETSR</sequence>
<protein>
    <recommendedName>
        <fullName evidence="6">S-adenosylmethionine:tRNA ribosyltransferase-isomerase</fullName>
    </recommendedName>
</protein>
<dbReference type="EMBL" id="UINC01001526">
    <property type="protein sequence ID" value="SUZ82859.1"/>
    <property type="molecule type" value="Genomic_DNA"/>
</dbReference>
<dbReference type="GO" id="GO:0051075">
    <property type="term" value="F:S-adenosylmethionine:tRNA ribosyltransferase-isomerase activity"/>
    <property type="evidence" value="ECO:0007669"/>
    <property type="project" value="TreeGrafter"/>
</dbReference>
<evidence type="ECO:0000256" key="2">
    <source>
        <dbReference type="ARBA" id="ARBA00022679"/>
    </source>
</evidence>
<dbReference type="PANTHER" id="PTHR30307:SF0">
    <property type="entry name" value="S-ADENOSYLMETHIONINE:TRNA RIBOSYLTRANSFERASE-ISOMERASE"/>
    <property type="match status" value="1"/>
</dbReference>
<dbReference type="SUPFAM" id="SSF111337">
    <property type="entry name" value="QueA-like"/>
    <property type="match status" value="1"/>
</dbReference>
<organism evidence="5">
    <name type="scientific">marine metagenome</name>
    <dbReference type="NCBI Taxonomy" id="408172"/>
    <lineage>
        <taxon>unclassified sequences</taxon>
        <taxon>metagenomes</taxon>
        <taxon>ecological metagenomes</taxon>
    </lineage>
</organism>
<dbReference type="HAMAP" id="MF_00113">
    <property type="entry name" value="QueA"/>
    <property type="match status" value="1"/>
</dbReference>
<evidence type="ECO:0000313" key="5">
    <source>
        <dbReference type="EMBL" id="SUZ82859.1"/>
    </source>
</evidence>
<dbReference type="NCBIfam" id="NF001140">
    <property type="entry name" value="PRK00147.1"/>
    <property type="match status" value="1"/>
</dbReference>
<dbReference type="InterPro" id="IPR003699">
    <property type="entry name" value="QueA"/>
</dbReference>
<dbReference type="FunFam" id="2.40.10.240:FF:000002">
    <property type="entry name" value="S-adenosylmethionine:tRNA ribosyltransferase-isomerase"/>
    <property type="match status" value="1"/>
</dbReference>
<dbReference type="NCBIfam" id="TIGR00113">
    <property type="entry name" value="queA"/>
    <property type="match status" value="1"/>
</dbReference>
<dbReference type="AlphaFoldDB" id="A0A381QW89"/>
<keyword evidence="3" id="KW-0949">S-adenosyl-L-methionine</keyword>
<name>A0A381QW89_9ZZZZ</name>
<accession>A0A381QW89</accession>
<keyword evidence="1" id="KW-0963">Cytoplasm</keyword>
<keyword evidence="4" id="KW-0671">Queuosine biosynthesis</keyword>
<evidence type="ECO:0008006" key="6">
    <source>
        <dbReference type="Google" id="ProtNLM"/>
    </source>
</evidence>
<dbReference type="Gene3D" id="2.40.10.240">
    <property type="entry name" value="QueA-like"/>
    <property type="match status" value="1"/>
</dbReference>
<dbReference type="Pfam" id="PF02547">
    <property type="entry name" value="Queuosine_synth"/>
    <property type="match status" value="1"/>
</dbReference>
<evidence type="ECO:0000256" key="1">
    <source>
        <dbReference type="ARBA" id="ARBA00022490"/>
    </source>
</evidence>
<dbReference type="Gene3D" id="3.40.1780.10">
    <property type="entry name" value="QueA-like"/>
    <property type="match status" value="2"/>
</dbReference>